<dbReference type="Proteomes" id="UP000324897">
    <property type="component" value="Chromosome 7"/>
</dbReference>
<reference evidence="1 2" key="1">
    <citation type="journal article" date="2019" name="Sci. Rep.">
        <title>A high-quality genome of Eragrostis curvula grass provides insights into Poaceae evolution and supports new strategies to enhance forage quality.</title>
        <authorList>
            <person name="Carballo J."/>
            <person name="Santos B.A.C.M."/>
            <person name="Zappacosta D."/>
            <person name="Garbus I."/>
            <person name="Selva J.P."/>
            <person name="Gallo C.A."/>
            <person name="Diaz A."/>
            <person name="Albertini E."/>
            <person name="Caccamo M."/>
            <person name="Echenique V."/>
        </authorList>
    </citation>
    <scope>NUCLEOTIDE SEQUENCE [LARGE SCALE GENOMIC DNA]</scope>
    <source>
        <strain evidence="2">cv. Victoria</strain>
        <tissue evidence="1">Leaf</tissue>
    </source>
</reference>
<name>A0A5J9U537_9POAL</name>
<feature type="non-terminal residue" evidence="1">
    <location>
        <position position="1"/>
    </location>
</feature>
<dbReference type="AlphaFoldDB" id="A0A5J9U537"/>
<keyword evidence="2" id="KW-1185">Reference proteome</keyword>
<organism evidence="1 2">
    <name type="scientific">Eragrostis curvula</name>
    <name type="common">weeping love grass</name>
    <dbReference type="NCBI Taxonomy" id="38414"/>
    <lineage>
        <taxon>Eukaryota</taxon>
        <taxon>Viridiplantae</taxon>
        <taxon>Streptophyta</taxon>
        <taxon>Embryophyta</taxon>
        <taxon>Tracheophyta</taxon>
        <taxon>Spermatophyta</taxon>
        <taxon>Magnoliopsida</taxon>
        <taxon>Liliopsida</taxon>
        <taxon>Poales</taxon>
        <taxon>Poaceae</taxon>
        <taxon>PACMAD clade</taxon>
        <taxon>Chloridoideae</taxon>
        <taxon>Eragrostideae</taxon>
        <taxon>Eragrostidinae</taxon>
        <taxon>Eragrostis</taxon>
    </lineage>
</organism>
<proteinExistence type="predicted"/>
<accession>A0A5J9U537</accession>
<comment type="caution">
    <text evidence="1">The sequence shown here is derived from an EMBL/GenBank/DDBJ whole genome shotgun (WGS) entry which is preliminary data.</text>
</comment>
<gene>
    <name evidence="1" type="ORF">EJB05_34784</name>
</gene>
<dbReference type="Gramene" id="TVU18674">
    <property type="protein sequence ID" value="TVU18674"/>
    <property type="gene ID" value="EJB05_34784"/>
</dbReference>
<sequence>METAPTPSISQSIPFLPHCFLSPAPWSSWEKIRSPPSTVFVPENPVQTFAGCFLTDHEDCRRWRRTEYNDDNFDPDAPY</sequence>
<evidence type="ECO:0000313" key="1">
    <source>
        <dbReference type="EMBL" id="TVU18674.1"/>
    </source>
</evidence>
<dbReference type="EMBL" id="RWGY01000029">
    <property type="protein sequence ID" value="TVU18674.1"/>
    <property type="molecule type" value="Genomic_DNA"/>
</dbReference>
<evidence type="ECO:0000313" key="2">
    <source>
        <dbReference type="Proteomes" id="UP000324897"/>
    </source>
</evidence>
<protein>
    <submittedName>
        <fullName evidence="1">Uncharacterized protein</fullName>
    </submittedName>
</protein>